<dbReference type="Proteomes" id="UP001236652">
    <property type="component" value="Chromosome"/>
</dbReference>
<organism evidence="2 3">
    <name type="scientific">Pontibacillus chungwhensis</name>
    <dbReference type="NCBI Taxonomy" id="265426"/>
    <lineage>
        <taxon>Bacteria</taxon>
        <taxon>Bacillati</taxon>
        <taxon>Bacillota</taxon>
        <taxon>Bacilli</taxon>
        <taxon>Bacillales</taxon>
        <taxon>Bacillaceae</taxon>
        <taxon>Pontibacillus</taxon>
    </lineage>
</organism>
<dbReference type="InterPro" id="IPR009293">
    <property type="entry name" value="UPF0478"/>
</dbReference>
<evidence type="ECO:0000313" key="3">
    <source>
        <dbReference type="Proteomes" id="UP001236652"/>
    </source>
</evidence>
<feature type="transmembrane region" description="Helical" evidence="1">
    <location>
        <begin position="6"/>
        <end position="23"/>
    </location>
</feature>
<dbReference type="PANTHER" id="PTHR40070:SF1">
    <property type="entry name" value="UPF0478 PROTEIN YTXG"/>
    <property type="match status" value="1"/>
</dbReference>
<evidence type="ECO:0000256" key="1">
    <source>
        <dbReference type="SAM" id="Phobius"/>
    </source>
</evidence>
<evidence type="ECO:0000313" key="2">
    <source>
        <dbReference type="EMBL" id="WIF99705.1"/>
    </source>
</evidence>
<protein>
    <submittedName>
        <fullName evidence="2">DUF948 domain-containing protein</fullName>
    </submittedName>
</protein>
<proteinExistence type="predicted"/>
<keyword evidence="1" id="KW-0472">Membrane</keyword>
<accession>A0ABY8V192</accession>
<sequence>MTLVGIGVLIIGIAFAIISIFVARTLNNLAHVLNGVDETVKKLPEQLDGVMNQTAEVLGQSKDTLADVNEKIRTLSPLFYIIGDVGESSRKLTSSLVDMTSSLKKNTSDGRTVVNEENLRGLYGAIAFSYFLTKRKKAMKNALEQTNQQQ</sequence>
<keyword evidence="1" id="KW-1133">Transmembrane helix</keyword>
<dbReference type="Pfam" id="PF06103">
    <property type="entry name" value="DUF948"/>
    <property type="match status" value="1"/>
</dbReference>
<name>A0ABY8V192_9BACI</name>
<keyword evidence="3" id="KW-1185">Reference proteome</keyword>
<keyword evidence="1" id="KW-0812">Transmembrane</keyword>
<reference evidence="2 3" key="1">
    <citation type="submission" date="2023-05" db="EMBL/GenBank/DDBJ databases">
        <title>Comparative genomics reveals the evidence of polycyclic aromatic hydrocarbons degradation in moderately halophilic genus Pontibacillus.</title>
        <authorList>
            <person name="Yang H."/>
            <person name="Qian Z."/>
        </authorList>
    </citation>
    <scope>NUCLEOTIDE SEQUENCE [LARGE SCALE GENOMIC DNA]</scope>
    <source>
        <strain evidence="3">HN14</strain>
    </source>
</reference>
<dbReference type="EMBL" id="CP126446">
    <property type="protein sequence ID" value="WIF99705.1"/>
    <property type="molecule type" value="Genomic_DNA"/>
</dbReference>
<gene>
    <name evidence="2" type="ORF">QNI29_08640</name>
</gene>
<dbReference type="RefSeq" id="WP_231416069.1">
    <property type="nucleotide sequence ID" value="NZ_CP126446.1"/>
</dbReference>
<dbReference type="PANTHER" id="PTHR40070">
    <property type="entry name" value="UPF0478 PROTEIN YTXG"/>
    <property type="match status" value="1"/>
</dbReference>